<evidence type="ECO:0000256" key="5">
    <source>
        <dbReference type="ARBA" id="ARBA00022723"/>
    </source>
</evidence>
<dbReference type="CDD" id="cd05403">
    <property type="entry name" value="NT_KNTase_like"/>
    <property type="match status" value="1"/>
</dbReference>
<evidence type="ECO:0000313" key="11">
    <source>
        <dbReference type="EMBL" id="MCI1186006.1"/>
    </source>
</evidence>
<evidence type="ECO:0000256" key="4">
    <source>
        <dbReference type="ARBA" id="ARBA00022695"/>
    </source>
</evidence>
<protein>
    <submittedName>
        <fullName evidence="11">Nucleotidyltransferase domain-containing protein</fullName>
    </submittedName>
</protein>
<dbReference type="PANTHER" id="PTHR33571:SF12">
    <property type="entry name" value="BSL3053 PROTEIN"/>
    <property type="match status" value="1"/>
</dbReference>
<keyword evidence="6" id="KW-0547">Nucleotide-binding</keyword>
<feature type="domain" description="Polymerase nucleotidyl transferase" evidence="10">
    <location>
        <begin position="12"/>
        <end position="90"/>
    </location>
</feature>
<gene>
    <name evidence="11" type="ORF">MON38_01140</name>
</gene>
<comment type="cofactor">
    <cofactor evidence="1">
        <name>Mg(2+)</name>
        <dbReference type="ChEBI" id="CHEBI:18420"/>
    </cofactor>
</comment>
<keyword evidence="3" id="KW-0808">Transferase</keyword>
<comment type="similarity">
    <text evidence="9">Belongs to the MntA antitoxin family.</text>
</comment>
<dbReference type="Pfam" id="PF01909">
    <property type="entry name" value="NTP_transf_2"/>
    <property type="match status" value="1"/>
</dbReference>
<accession>A0A9X2ADE2</accession>
<dbReference type="GO" id="GO:0005524">
    <property type="term" value="F:ATP binding"/>
    <property type="evidence" value="ECO:0007669"/>
    <property type="project" value="UniProtKB-KW"/>
</dbReference>
<organism evidence="11 12">
    <name type="scientific">Hymenobacter cyanobacteriorum</name>
    <dbReference type="NCBI Taxonomy" id="2926463"/>
    <lineage>
        <taxon>Bacteria</taxon>
        <taxon>Pseudomonadati</taxon>
        <taxon>Bacteroidota</taxon>
        <taxon>Cytophagia</taxon>
        <taxon>Cytophagales</taxon>
        <taxon>Hymenobacteraceae</taxon>
        <taxon>Hymenobacter</taxon>
    </lineage>
</organism>
<keyword evidence="4" id="KW-0548">Nucleotidyltransferase</keyword>
<dbReference type="RefSeq" id="WP_241934295.1">
    <property type="nucleotide sequence ID" value="NZ_JALBGC010000001.1"/>
</dbReference>
<evidence type="ECO:0000313" key="12">
    <source>
        <dbReference type="Proteomes" id="UP001139193"/>
    </source>
</evidence>
<evidence type="ECO:0000256" key="8">
    <source>
        <dbReference type="ARBA" id="ARBA00022842"/>
    </source>
</evidence>
<keyword evidence="5" id="KW-0479">Metal-binding</keyword>
<dbReference type="Gene3D" id="3.30.460.10">
    <property type="entry name" value="Beta Polymerase, domain 2"/>
    <property type="match status" value="1"/>
</dbReference>
<dbReference type="GO" id="GO:0016779">
    <property type="term" value="F:nucleotidyltransferase activity"/>
    <property type="evidence" value="ECO:0007669"/>
    <property type="project" value="UniProtKB-KW"/>
</dbReference>
<dbReference type="PANTHER" id="PTHR33571">
    <property type="entry name" value="SSL8005 PROTEIN"/>
    <property type="match status" value="1"/>
</dbReference>
<keyword evidence="8" id="KW-0460">Magnesium</keyword>
<evidence type="ECO:0000256" key="7">
    <source>
        <dbReference type="ARBA" id="ARBA00022840"/>
    </source>
</evidence>
<evidence type="ECO:0000259" key="10">
    <source>
        <dbReference type="Pfam" id="PF01909"/>
    </source>
</evidence>
<dbReference type="InterPro" id="IPR002934">
    <property type="entry name" value="Polymerase_NTP_transf_dom"/>
</dbReference>
<evidence type="ECO:0000256" key="2">
    <source>
        <dbReference type="ARBA" id="ARBA00022649"/>
    </source>
</evidence>
<sequence>MLPLTAHRPALAALCRRHHVQRLAAFGSVLTPAFGPASDVDFVAAFEPMPVEDYADNYLALKFALEQELQRPVDLLEAQALRNPYFRAQVEATQQVIYER</sequence>
<dbReference type="AlphaFoldDB" id="A0A9X2ADE2"/>
<dbReference type="EMBL" id="JALBGC010000001">
    <property type="protein sequence ID" value="MCI1186006.1"/>
    <property type="molecule type" value="Genomic_DNA"/>
</dbReference>
<dbReference type="Proteomes" id="UP001139193">
    <property type="component" value="Unassembled WGS sequence"/>
</dbReference>
<name>A0A9X2ADE2_9BACT</name>
<proteinExistence type="inferred from homology"/>
<evidence type="ECO:0000256" key="6">
    <source>
        <dbReference type="ARBA" id="ARBA00022741"/>
    </source>
</evidence>
<comment type="caution">
    <text evidence="11">The sequence shown here is derived from an EMBL/GenBank/DDBJ whole genome shotgun (WGS) entry which is preliminary data.</text>
</comment>
<evidence type="ECO:0000256" key="3">
    <source>
        <dbReference type="ARBA" id="ARBA00022679"/>
    </source>
</evidence>
<dbReference type="GO" id="GO:0046872">
    <property type="term" value="F:metal ion binding"/>
    <property type="evidence" value="ECO:0007669"/>
    <property type="project" value="UniProtKB-KW"/>
</dbReference>
<keyword evidence="7" id="KW-0067">ATP-binding</keyword>
<keyword evidence="12" id="KW-1185">Reference proteome</keyword>
<reference evidence="11" key="1">
    <citation type="submission" date="2022-03" db="EMBL/GenBank/DDBJ databases">
        <title>Bacterial whole genome sequence for Hymenobacter sp. DH14.</title>
        <authorList>
            <person name="Le V."/>
        </authorList>
    </citation>
    <scope>NUCLEOTIDE SEQUENCE</scope>
    <source>
        <strain evidence="11">DH14</strain>
    </source>
</reference>
<evidence type="ECO:0000256" key="1">
    <source>
        <dbReference type="ARBA" id="ARBA00001946"/>
    </source>
</evidence>
<dbReference type="InterPro" id="IPR052038">
    <property type="entry name" value="Type-VII_TA_antitoxin"/>
</dbReference>
<keyword evidence="2" id="KW-1277">Toxin-antitoxin system</keyword>
<dbReference type="InterPro" id="IPR043519">
    <property type="entry name" value="NT_sf"/>
</dbReference>
<evidence type="ECO:0000256" key="9">
    <source>
        <dbReference type="ARBA" id="ARBA00038276"/>
    </source>
</evidence>
<dbReference type="SUPFAM" id="SSF81301">
    <property type="entry name" value="Nucleotidyltransferase"/>
    <property type="match status" value="1"/>
</dbReference>